<organism evidence="1 2">
    <name type="scientific">Candidatus Komeilibacteria bacterium RIFCSPLOWO2_01_FULL_53_11</name>
    <dbReference type="NCBI Taxonomy" id="1798552"/>
    <lineage>
        <taxon>Bacteria</taxon>
        <taxon>Candidatus Komeiliibacteriota</taxon>
    </lineage>
</organism>
<dbReference type="EMBL" id="MHKN01000035">
    <property type="protein sequence ID" value="OGY91707.1"/>
    <property type="molecule type" value="Genomic_DNA"/>
</dbReference>
<dbReference type="AlphaFoldDB" id="A0A1G2BTY2"/>
<name>A0A1G2BTY2_9BACT</name>
<reference evidence="1 2" key="1">
    <citation type="journal article" date="2016" name="Nat. Commun.">
        <title>Thousands of microbial genomes shed light on interconnected biogeochemical processes in an aquifer system.</title>
        <authorList>
            <person name="Anantharaman K."/>
            <person name="Brown C.T."/>
            <person name="Hug L.A."/>
            <person name="Sharon I."/>
            <person name="Castelle C.J."/>
            <person name="Probst A.J."/>
            <person name="Thomas B.C."/>
            <person name="Singh A."/>
            <person name="Wilkins M.J."/>
            <person name="Karaoz U."/>
            <person name="Brodie E.L."/>
            <person name="Williams K.H."/>
            <person name="Hubbard S.S."/>
            <person name="Banfield J.F."/>
        </authorList>
    </citation>
    <scope>NUCLEOTIDE SEQUENCE [LARGE SCALE GENOMIC DNA]</scope>
</reference>
<comment type="caution">
    <text evidence="1">The sequence shown here is derived from an EMBL/GenBank/DDBJ whole genome shotgun (WGS) entry which is preliminary data.</text>
</comment>
<dbReference type="Proteomes" id="UP000177349">
    <property type="component" value="Unassembled WGS sequence"/>
</dbReference>
<gene>
    <name evidence="1" type="ORF">A3B31_02215</name>
</gene>
<evidence type="ECO:0000313" key="1">
    <source>
        <dbReference type="EMBL" id="OGY91707.1"/>
    </source>
</evidence>
<proteinExistence type="predicted"/>
<sequence>MKKEGPLNAESEFDKLLAARKAAGWHYVGREGLTQTKFSDEAKFEEVPYQTEDAIKDRYLKETRQQDPSSEFEVDLVLDENTDMLRRFREILTEEEYQNIVTNLRDVDRTYFVFVRKVVQ</sequence>
<accession>A0A1G2BTY2</accession>
<protein>
    <submittedName>
        <fullName evidence="1">Uncharacterized protein</fullName>
    </submittedName>
</protein>
<evidence type="ECO:0000313" key="2">
    <source>
        <dbReference type="Proteomes" id="UP000177349"/>
    </source>
</evidence>